<keyword evidence="1" id="KW-1133">Transmembrane helix</keyword>
<gene>
    <name evidence="3" type="ORF">IHV25_06350</name>
</gene>
<feature type="domain" description="DUF1266" evidence="2">
    <location>
        <begin position="105"/>
        <end position="249"/>
    </location>
</feature>
<dbReference type="Proteomes" id="UP000631034">
    <property type="component" value="Unassembled WGS sequence"/>
</dbReference>
<proteinExistence type="predicted"/>
<feature type="transmembrane region" description="Helical" evidence="1">
    <location>
        <begin position="6"/>
        <end position="29"/>
    </location>
</feature>
<evidence type="ECO:0000313" key="3">
    <source>
        <dbReference type="EMBL" id="MBE1237264.1"/>
    </source>
</evidence>
<keyword evidence="1" id="KW-0472">Membrane</keyword>
<protein>
    <submittedName>
        <fullName evidence="3">DUF1266 domain-containing protein</fullName>
    </submittedName>
</protein>
<comment type="caution">
    <text evidence="3">The sequence shown here is derived from an EMBL/GenBank/DDBJ whole genome shotgun (WGS) entry which is preliminary data.</text>
</comment>
<evidence type="ECO:0000313" key="4">
    <source>
        <dbReference type="Proteomes" id="UP000631034"/>
    </source>
</evidence>
<dbReference type="EMBL" id="JACZHT010000004">
    <property type="protein sequence ID" value="MBE1237264.1"/>
    <property type="molecule type" value="Genomic_DNA"/>
</dbReference>
<organism evidence="3 4">
    <name type="scientific">Phaeovibrio sulfidiphilus</name>
    <dbReference type="NCBI Taxonomy" id="1220600"/>
    <lineage>
        <taxon>Bacteria</taxon>
        <taxon>Pseudomonadati</taxon>
        <taxon>Pseudomonadota</taxon>
        <taxon>Alphaproteobacteria</taxon>
        <taxon>Rhodospirillales</taxon>
        <taxon>Rhodospirillaceae</taxon>
        <taxon>Phaeovibrio</taxon>
    </lineage>
</organism>
<evidence type="ECO:0000259" key="2">
    <source>
        <dbReference type="Pfam" id="PF06889"/>
    </source>
</evidence>
<sequence>MLDTGSFPGWLEGVAFAMIALGGSVVAWLRYGSRGATEKSVEFLPWSDRIYRAARGEYTARARGQVAALTAADWPYAPGALYAAYYGYPCNAVPVEGPEGEGARMLARDWSVGNRADLLAVLYRLLTRGHRVPYTADCRFYADMSEVDYRRWVHTGPDPAELWRANAVRTNAGGMRHVHFLAWDLVRFVNVVCLGYRAGYLNRKEADSFVGLVAPPLQWAYAGWPDLWENFLLGRRFWFANRDDSEVTALFSHLATLAVRTPGGPCKVLKWDTPLADGDPAAFIAAYREVPRLDENGQPLSAEAVASAVLDVIRPPGSARV</sequence>
<dbReference type="InterPro" id="IPR009677">
    <property type="entry name" value="DUF1266"/>
</dbReference>
<keyword evidence="4" id="KW-1185">Reference proteome</keyword>
<dbReference type="Pfam" id="PF06889">
    <property type="entry name" value="DUF1266"/>
    <property type="match status" value="1"/>
</dbReference>
<dbReference type="AlphaFoldDB" id="A0A8J7CDT7"/>
<reference evidence="3" key="1">
    <citation type="submission" date="2020-10" db="EMBL/GenBank/DDBJ databases">
        <title>Genome sequence of the unusual species of purple photosynthetic bacteria, Phaeovibrio sulfidiphilus DSM 23193, type strain.</title>
        <authorList>
            <person name="Kyndt J.A."/>
            <person name="Meyer T.E."/>
        </authorList>
    </citation>
    <scope>NUCLEOTIDE SEQUENCE</scope>
    <source>
        <strain evidence="3">DSM 23193</strain>
    </source>
</reference>
<name>A0A8J7CDT7_9PROT</name>
<accession>A0A8J7CDT7</accession>
<evidence type="ECO:0000256" key="1">
    <source>
        <dbReference type="SAM" id="Phobius"/>
    </source>
</evidence>
<keyword evidence="1" id="KW-0812">Transmembrane</keyword>
<dbReference type="RefSeq" id="WP_192534277.1">
    <property type="nucleotide sequence ID" value="NZ_JACZHT010000004.1"/>
</dbReference>